<evidence type="ECO:0008006" key="3">
    <source>
        <dbReference type="Google" id="ProtNLM"/>
    </source>
</evidence>
<dbReference type="EMBL" id="JBBVGT010000002">
    <property type="protein sequence ID" value="MFB5946129.1"/>
    <property type="molecule type" value="Genomic_DNA"/>
</dbReference>
<sequence length="402" mass="45297">MADNIILNIPFDEPSGSEIAYDFSENRADAIVENATFVPGREGNAIRFTGNGTAESPQVFILDDEFTITFWVKPLRTEGNSDPKELTVLFAFAGVDQYIEYSFPVLSGAWTFIAITRSLEEVRIYSDLNPVESLAIPEAFGALQGYSVLQDYYGADYGYADVYDLRAFNAVLGINDLSEIRVNKSDVSYILDNIDLNAWDIFVSSSEGIIDGLRMKQPFGVEWSDEHGETIDLSRPRFDVREIVLSCFMKAEGKQAFLVKSQNFLAQFRKPGTKRLVINAHPTKPLVYEVYMKDGLSIDKTWNNELMVGTFQLRLREPEPVKRVLMHVRNSTATKTVTITFSSNKMLNFYWGDGTKTLDVSGTDKTITHDYADDGEYHIIIAGVIEDITHFTTNAIIVWNNL</sequence>
<evidence type="ECO:0000313" key="1">
    <source>
        <dbReference type="EMBL" id="MFB5946129.1"/>
    </source>
</evidence>
<dbReference type="Proteomes" id="UP001580928">
    <property type="component" value="Unassembled WGS sequence"/>
</dbReference>
<dbReference type="SUPFAM" id="SSF49899">
    <property type="entry name" value="Concanavalin A-like lectins/glucanases"/>
    <property type="match status" value="1"/>
</dbReference>
<reference evidence="1 2" key="1">
    <citation type="submission" date="2024-04" db="EMBL/GenBank/DDBJ databases">
        <title>Albibacterium profundi sp. nov., isolated from sediment of the Challenger Deep of Mariana Trench.</title>
        <authorList>
            <person name="Wang Y."/>
        </authorList>
    </citation>
    <scope>NUCLEOTIDE SEQUENCE [LARGE SCALE GENOMIC DNA]</scope>
    <source>
        <strain evidence="1 2">RHL897</strain>
    </source>
</reference>
<evidence type="ECO:0000313" key="2">
    <source>
        <dbReference type="Proteomes" id="UP001580928"/>
    </source>
</evidence>
<dbReference type="RefSeq" id="WP_375557658.1">
    <property type="nucleotide sequence ID" value="NZ_JBBVGT010000002.1"/>
</dbReference>
<organism evidence="1 2">
    <name type="scientific">Albibacterium profundi</name>
    <dbReference type="NCBI Taxonomy" id="3134906"/>
    <lineage>
        <taxon>Bacteria</taxon>
        <taxon>Pseudomonadati</taxon>
        <taxon>Bacteroidota</taxon>
        <taxon>Sphingobacteriia</taxon>
        <taxon>Sphingobacteriales</taxon>
        <taxon>Sphingobacteriaceae</taxon>
        <taxon>Albibacterium</taxon>
    </lineage>
</organism>
<gene>
    <name evidence="1" type="ORF">WKR92_09820</name>
</gene>
<name>A0ABV5CF95_9SPHI</name>
<comment type="caution">
    <text evidence="1">The sequence shown here is derived from an EMBL/GenBank/DDBJ whole genome shotgun (WGS) entry which is preliminary data.</text>
</comment>
<keyword evidence="2" id="KW-1185">Reference proteome</keyword>
<accession>A0ABV5CF95</accession>
<dbReference type="Gene3D" id="2.60.120.200">
    <property type="match status" value="1"/>
</dbReference>
<proteinExistence type="predicted"/>
<dbReference type="InterPro" id="IPR013320">
    <property type="entry name" value="ConA-like_dom_sf"/>
</dbReference>
<protein>
    <recommendedName>
        <fullName evidence="3">PKD domain-containing protein</fullName>
    </recommendedName>
</protein>